<keyword evidence="2" id="KW-1185">Reference proteome</keyword>
<organism evidence="1 2">
    <name type="scientific">Seminavis robusta</name>
    <dbReference type="NCBI Taxonomy" id="568900"/>
    <lineage>
        <taxon>Eukaryota</taxon>
        <taxon>Sar</taxon>
        <taxon>Stramenopiles</taxon>
        <taxon>Ochrophyta</taxon>
        <taxon>Bacillariophyta</taxon>
        <taxon>Bacillariophyceae</taxon>
        <taxon>Bacillariophycidae</taxon>
        <taxon>Naviculales</taxon>
        <taxon>Naviculaceae</taxon>
        <taxon>Seminavis</taxon>
    </lineage>
</organism>
<dbReference type="AlphaFoldDB" id="A0A9N8HE89"/>
<dbReference type="Gene3D" id="1.10.10.10">
    <property type="entry name" value="Winged helix-like DNA-binding domain superfamily/Winged helix DNA-binding domain"/>
    <property type="match status" value="1"/>
</dbReference>
<proteinExistence type="predicted"/>
<accession>A0A9N8HE89</accession>
<evidence type="ECO:0000313" key="1">
    <source>
        <dbReference type="EMBL" id="CAB9507118.1"/>
    </source>
</evidence>
<dbReference type="OrthoDB" id="10456872at2759"/>
<reference evidence="1" key="1">
    <citation type="submission" date="2020-06" db="EMBL/GenBank/DDBJ databases">
        <authorList>
            <consortium name="Plant Systems Biology data submission"/>
        </authorList>
    </citation>
    <scope>NUCLEOTIDE SEQUENCE</scope>
    <source>
        <strain evidence="1">D6</strain>
    </source>
</reference>
<dbReference type="EMBL" id="CAICTM010000292">
    <property type="protein sequence ID" value="CAB9507118.1"/>
    <property type="molecule type" value="Genomic_DNA"/>
</dbReference>
<protein>
    <submittedName>
        <fullName evidence="1">Uncharacterized protein</fullName>
    </submittedName>
</protein>
<name>A0A9N8HE89_9STRA</name>
<comment type="caution">
    <text evidence="1">The sequence shown here is derived from an EMBL/GenBank/DDBJ whole genome shotgun (WGS) entry which is preliminary data.</text>
</comment>
<dbReference type="Proteomes" id="UP001153069">
    <property type="component" value="Unassembled WGS sequence"/>
</dbReference>
<gene>
    <name evidence="1" type="ORF">SEMRO_293_G109970.1</name>
</gene>
<dbReference type="InterPro" id="IPR036388">
    <property type="entry name" value="WH-like_DNA-bd_sf"/>
</dbReference>
<sequence length="167" mass="18257">MSGEQKVLNALAALIQQTGKEEIPKPRVATTAQISKATFPSLLSRMKKKGLIDYGSSNGTLILTETGSEKADPLDVAGSDEEHHEKIKQELKGKARAIFEFLSDGEIKDKQEVMEAVECTNPKTFAPLLSRELKKKGYICYPSKGKVQLTKECFPISRRGGGTGDDD</sequence>
<evidence type="ECO:0000313" key="2">
    <source>
        <dbReference type="Proteomes" id="UP001153069"/>
    </source>
</evidence>